<dbReference type="Pfam" id="PF02816">
    <property type="entry name" value="Alpha_kinase"/>
    <property type="match status" value="1"/>
</dbReference>
<keyword evidence="2" id="KW-0808">Transferase</keyword>
<dbReference type="EMBL" id="PQFF01000202">
    <property type="protein sequence ID" value="RHZ75078.1"/>
    <property type="molecule type" value="Genomic_DNA"/>
</dbReference>
<dbReference type="PROSITE" id="PS51158">
    <property type="entry name" value="ALPHA_KINASE"/>
    <property type="match status" value="1"/>
</dbReference>
<proteinExistence type="predicted"/>
<keyword evidence="1" id="KW-0723">Serine/threonine-protein kinase</keyword>
<reference evidence="5 6" key="1">
    <citation type="submission" date="2018-08" db="EMBL/GenBank/DDBJ databases">
        <title>Genome and evolution of the arbuscular mycorrhizal fungus Diversispora epigaea (formerly Glomus versiforme) and its bacterial endosymbionts.</title>
        <authorList>
            <person name="Sun X."/>
            <person name="Fei Z."/>
            <person name="Harrison M."/>
        </authorList>
    </citation>
    <scope>NUCLEOTIDE SEQUENCE [LARGE SCALE GENOMIC DNA]</scope>
    <source>
        <strain evidence="5 6">IT104</strain>
    </source>
</reference>
<dbReference type="InterPro" id="IPR036465">
    <property type="entry name" value="vWFA_dom_sf"/>
</dbReference>
<dbReference type="STRING" id="1348612.A0A397ILI9"/>
<dbReference type="Gene3D" id="3.40.50.410">
    <property type="entry name" value="von Willebrand factor, type A domain"/>
    <property type="match status" value="2"/>
</dbReference>
<name>A0A397ILI9_9GLOM</name>
<evidence type="ECO:0000313" key="5">
    <source>
        <dbReference type="EMBL" id="RHZ75078.1"/>
    </source>
</evidence>
<dbReference type="InterPro" id="IPR011009">
    <property type="entry name" value="Kinase-like_dom_sf"/>
</dbReference>
<feature type="domain" description="Alpha-type protein kinase" evidence="4">
    <location>
        <begin position="279"/>
        <end position="497"/>
    </location>
</feature>
<keyword evidence="6" id="KW-1185">Reference proteome</keyword>
<dbReference type="GO" id="GO:0005524">
    <property type="term" value="F:ATP binding"/>
    <property type="evidence" value="ECO:0007669"/>
    <property type="project" value="InterPro"/>
</dbReference>
<evidence type="ECO:0000256" key="1">
    <source>
        <dbReference type="ARBA" id="ARBA00022527"/>
    </source>
</evidence>
<dbReference type="OrthoDB" id="301415at2759"/>
<dbReference type="Gene3D" id="3.30.200.20">
    <property type="entry name" value="Phosphorylase Kinase, domain 1"/>
    <property type="match status" value="1"/>
</dbReference>
<dbReference type="SUPFAM" id="SSF56112">
    <property type="entry name" value="Protein kinase-like (PK-like)"/>
    <property type="match status" value="1"/>
</dbReference>
<dbReference type="PANTHER" id="PTHR47763:SF4">
    <property type="entry name" value="ALPHA-PROTEIN KINASE VWKA"/>
    <property type="match status" value="1"/>
</dbReference>
<dbReference type="AlphaFoldDB" id="A0A397ILI9"/>
<protein>
    <recommendedName>
        <fullName evidence="4">Alpha-type protein kinase domain-containing protein</fullName>
    </recommendedName>
</protein>
<comment type="caution">
    <text evidence="5">The sequence shown here is derived from an EMBL/GenBank/DDBJ whole genome shotgun (WGS) entry which is preliminary data.</text>
</comment>
<dbReference type="InterPro" id="IPR052969">
    <property type="entry name" value="Thr-specific_kinase-like"/>
</dbReference>
<dbReference type="InterPro" id="IPR004166">
    <property type="entry name" value="a-kinase_dom"/>
</dbReference>
<dbReference type="Proteomes" id="UP000266861">
    <property type="component" value="Unassembled WGS sequence"/>
</dbReference>
<dbReference type="SMART" id="SM00811">
    <property type="entry name" value="Alpha_kinase"/>
    <property type="match status" value="1"/>
</dbReference>
<accession>A0A397ILI9</accession>
<gene>
    <name evidence="5" type="ORF">Glove_217g278</name>
</gene>
<keyword evidence="3" id="KW-0418">Kinase</keyword>
<dbReference type="GO" id="GO:0004674">
    <property type="term" value="F:protein serine/threonine kinase activity"/>
    <property type="evidence" value="ECO:0007669"/>
    <property type="project" value="UniProtKB-KW"/>
</dbReference>
<dbReference type="PANTHER" id="PTHR47763">
    <property type="entry name" value="ALPHA-PROTEIN KINASE VWKA"/>
    <property type="match status" value="1"/>
</dbReference>
<evidence type="ECO:0000313" key="6">
    <source>
        <dbReference type="Proteomes" id="UP000266861"/>
    </source>
</evidence>
<sequence length="506" mass="57505">MKKKFGKIFSKDSAEKRETITNATSATTNTSVSSLSSTFLRDFDGLKLSTTYSNDTTRVNKREVITNKREVAISKTLANIERTMKVDICYVLDCTGSMSDHIDAAKDCILRVTEYIKNTNPCIRVQKFRKNLDSVTASGGGDSPEDVLGGLHAAITKMTWHDGTRVIFHIGDYPPHGRRFYNGVDKYPDGDPNGLTAESVFEKMQSKEIHYFFGKITQETDTMIQATISSIMTSVTLASSIGSTNSSKQRKDLNPEVPNWDCLPQQKGVILGYNMPETLYELKDQRYFNKKNHFSREFYFKIAPHPFSAGVEKHAYFAIDTTSDPSQKMVMKEYSHDKSENSFEKYLEAVEISTVTGYLSKKFNSIARKKNIPLVDFLEAKVVRAFIDNRTRYYVIEPELNAKFKRFNANSGVIIEFHPTLEAFAHFTYVHTEGYLMICDLQGIELTNRFLLTDPAIHCIDPMRFGRTNLGKKGIEKRFLANHECNKVCRELGIAKVKSAKFFCRN</sequence>
<dbReference type="Gene3D" id="3.20.200.10">
    <property type="entry name" value="MHCK/EF2 kinase"/>
    <property type="match status" value="1"/>
</dbReference>
<evidence type="ECO:0000256" key="2">
    <source>
        <dbReference type="ARBA" id="ARBA00022679"/>
    </source>
</evidence>
<organism evidence="5 6">
    <name type="scientific">Diversispora epigaea</name>
    <dbReference type="NCBI Taxonomy" id="1348612"/>
    <lineage>
        <taxon>Eukaryota</taxon>
        <taxon>Fungi</taxon>
        <taxon>Fungi incertae sedis</taxon>
        <taxon>Mucoromycota</taxon>
        <taxon>Glomeromycotina</taxon>
        <taxon>Glomeromycetes</taxon>
        <taxon>Diversisporales</taxon>
        <taxon>Diversisporaceae</taxon>
        <taxon>Diversispora</taxon>
    </lineage>
</organism>
<evidence type="ECO:0000256" key="3">
    <source>
        <dbReference type="ARBA" id="ARBA00022777"/>
    </source>
</evidence>
<evidence type="ECO:0000259" key="4">
    <source>
        <dbReference type="PROSITE" id="PS51158"/>
    </source>
</evidence>
<dbReference type="SUPFAM" id="SSF53300">
    <property type="entry name" value="vWA-like"/>
    <property type="match status" value="1"/>
</dbReference>